<organism evidence="2 3">
    <name type="scientific">Pseudomonas fluorescens</name>
    <dbReference type="NCBI Taxonomy" id="294"/>
    <lineage>
        <taxon>Bacteria</taxon>
        <taxon>Pseudomonadati</taxon>
        <taxon>Pseudomonadota</taxon>
        <taxon>Gammaproteobacteria</taxon>
        <taxon>Pseudomonadales</taxon>
        <taxon>Pseudomonadaceae</taxon>
        <taxon>Pseudomonas</taxon>
    </lineage>
</organism>
<dbReference type="GO" id="GO:0004519">
    <property type="term" value="F:endonuclease activity"/>
    <property type="evidence" value="ECO:0007669"/>
    <property type="project" value="UniProtKB-KW"/>
</dbReference>
<gene>
    <name evidence="2" type="ORF">BK673_14675</name>
</gene>
<accession>A0A423P559</accession>
<dbReference type="InterPro" id="IPR002711">
    <property type="entry name" value="HNH"/>
</dbReference>
<dbReference type="GO" id="GO:0008270">
    <property type="term" value="F:zinc ion binding"/>
    <property type="evidence" value="ECO:0007669"/>
    <property type="project" value="InterPro"/>
</dbReference>
<dbReference type="GO" id="GO:0003676">
    <property type="term" value="F:nucleic acid binding"/>
    <property type="evidence" value="ECO:0007669"/>
    <property type="project" value="InterPro"/>
</dbReference>
<dbReference type="EMBL" id="MOBZ01000012">
    <property type="protein sequence ID" value="ROO08852.1"/>
    <property type="molecule type" value="Genomic_DNA"/>
</dbReference>
<dbReference type="RefSeq" id="WP_123594085.1">
    <property type="nucleotide sequence ID" value="NZ_MOBZ01000012.1"/>
</dbReference>
<evidence type="ECO:0000313" key="2">
    <source>
        <dbReference type="EMBL" id="ROO08852.1"/>
    </source>
</evidence>
<keyword evidence="2" id="KW-0378">Hydrolase</keyword>
<dbReference type="CDD" id="cd00085">
    <property type="entry name" value="HNHc"/>
    <property type="match status" value="1"/>
</dbReference>
<keyword evidence="2" id="KW-0255">Endonuclease</keyword>
<name>A0A423P559_PSEFL</name>
<protein>
    <submittedName>
        <fullName evidence="2">Restriction endonuclease</fullName>
    </submittedName>
</protein>
<dbReference type="Proteomes" id="UP000283619">
    <property type="component" value="Unassembled WGS sequence"/>
</dbReference>
<proteinExistence type="predicted"/>
<reference evidence="2 3" key="1">
    <citation type="submission" date="2016-10" db="EMBL/GenBank/DDBJ databases">
        <title>Comparative genome analysis of multiple Pseudomonas spp. focuses on biocontrol and plant growth promoting traits.</title>
        <authorList>
            <person name="Tao X.-Y."/>
            <person name="Taylor C.G."/>
        </authorList>
    </citation>
    <scope>NUCLEOTIDE SEQUENCE [LARGE SCALE GENOMIC DNA]</scope>
    <source>
        <strain evidence="2 3">36G2</strain>
    </source>
</reference>
<feature type="domain" description="HNH" evidence="1">
    <location>
        <begin position="190"/>
        <end position="245"/>
    </location>
</feature>
<dbReference type="InterPro" id="IPR003615">
    <property type="entry name" value="HNH_nuc"/>
</dbReference>
<keyword evidence="2" id="KW-0540">Nuclease</keyword>
<evidence type="ECO:0000313" key="3">
    <source>
        <dbReference type="Proteomes" id="UP000283619"/>
    </source>
</evidence>
<evidence type="ECO:0000259" key="1">
    <source>
        <dbReference type="Pfam" id="PF01844"/>
    </source>
</evidence>
<dbReference type="AlphaFoldDB" id="A0A423P559"/>
<sequence length="270" mass="30724">MPAVIAENDLSKWADQTGVLYHFPKRYKEILIQGIEVIYYKGKLKNKAFSALRLSSAPHYFGLARIGRVYADKNSKRGDLFASIEDFRQFESAIPIKLEGEYLEQIPSNLKNNYWRNGVRSIDQTVFDRISSNAVLTPSQANDFSQVDGAEDFETVIVGTEGKKSTYYGVRYERCPKLRRQAIAIHGLLCKACDFDFEKAYGAHAKGFIHVHHVKPISEFEEEQVVDPLTDLIPLCANCHAIVHRKPQQLLSVEQLKGLLNGRWVFDDLT</sequence>
<dbReference type="Pfam" id="PF01844">
    <property type="entry name" value="HNH"/>
    <property type="match status" value="1"/>
</dbReference>
<comment type="caution">
    <text evidence="2">The sequence shown here is derived from an EMBL/GenBank/DDBJ whole genome shotgun (WGS) entry which is preliminary data.</text>
</comment>